<dbReference type="Pfam" id="PF04140">
    <property type="entry name" value="ICMT"/>
    <property type="match status" value="1"/>
</dbReference>
<feature type="transmembrane region" description="Helical" evidence="10">
    <location>
        <begin position="144"/>
        <end position="163"/>
    </location>
</feature>
<accession>A0A2P7ZY86</accession>
<feature type="transmembrane region" description="Helical" evidence="10">
    <location>
        <begin position="74"/>
        <end position="93"/>
    </location>
</feature>
<dbReference type="AlphaFoldDB" id="A0A2P7ZY86"/>
<evidence type="ECO:0000256" key="10">
    <source>
        <dbReference type="RuleBase" id="RU362022"/>
    </source>
</evidence>
<comment type="catalytic activity">
    <reaction evidence="10">
        <text>[protein]-C-terminal S-[(2E,6E)-farnesyl]-L-cysteine + S-adenosyl-L-methionine = [protein]-C-terminal S-[(2E,6E)-farnesyl]-L-cysteine methyl ester + S-adenosyl-L-homocysteine</text>
        <dbReference type="Rhea" id="RHEA:21672"/>
        <dbReference type="Rhea" id="RHEA-COMP:12125"/>
        <dbReference type="Rhea" id="RHEA-COMP:12126"/>
        <dbReference type="ChEBI" id="CHEBI:57856"/>
        <dbReference type="ChEBI" id="CHEBI:59789"/>
        <dbReference type="ChEBI" id="CHEBI:90510"/>
        <dbReference type="ChEBI" id="CHEBI:90511"/>
        <dbReference type="EC" id="2.1.1.100"/>
    </reaction>
</comment>
<evidence type="ECO:0000256" key="5">
    <source>
        <dbReference type="ARBA" id="ARBA00022679"/>
    </source>
</evidence>
<protein>
    <recommendedName>
        <fullName evidence="3 10">Protein-S-isoprenylcysteine O-methyltransferase</fullName>
        <ecNumber evidence="3 10">2.1.1.100</ecNumber>
    </recommendedName>
</protein>
<feature type="transmembrane region" description="Helical" evidence="10">
    <location>
        <begin position="232"/>
        <end position="260"/>
    </location>
</feature>
<evidence type="ECO:0000256" key="2">
    <source>
        <dbReference type="ARBA" id="ARBA00009140"/>
    </source>
</evidence>
<dbReference type="InterPro" id="IPR025770">
    <property type="entry name" value="PPMT_MeTrfase"/>
</dbReference>
<evidence type="ECO:0000256" key="1">
    <source>
        <dbReference type="ARBA" id="ARBA00004141"/>
    </source>
</evidence>
<keyword evidence="13" id="KW-1185">Reference proteome</keyword>
<comment type="caution">
    <text evidence="12">The sequence shown here is derived from an EMBL/GenBank/DDBJ whole genome shotgun (WGS) entry which is preliminary data.</text>
</comment>
<dbReference type="PANTHER" id="PTHR12714">
    <property type="entry name" value="PROTEIN-S ISOPRENYLCYSTEINE O-METHYLTRANSFERASE"/>
    <property type="match status" value="1"/>
</dbReference>
<dbReference type="InterPro" id="IPR007269">
    <property type="entry name" value="ICMT_MeTrfase"/>
</dbReference>
<gene>
    <name evidence="12" type="ORF">B9Z65_3389</name>
</gene>
<dbReference type="GO" id="GO:0005789">
    <property type="term" value="C:endoplasmic reticulum membrane"/>
    <property type="evidence" value="ECO:0007669"/>
    <property type="project" value="UniProtKB-SubCell"/>
</dbReference>
<keyword evidence="9 10" id="KW-0472">Membrane</keyword>
<evidence type="ECO:0000313" key="12">
    <source>
        <dbReference type="EMBL" id="PSK53189.1"/>
    </source>
</evidence>
<evidence type="ECO:0000256" key="7">
    <source>
        <dbReference type="ARBA" id="ARBA00022692"/>
    </source>
</evidence>
<dbReference type="PANTHER" id="PTHR12714:SF9">
    <property type="entry name" value="PROTEIN-S-ISOPRENYLCYSTEINE O-METHYLTRANSFERASE"/>
    <property type="match status" value="1"/>
</dbReference>
<keyword evidence="4 10" id="KW-0489">Methyltransferase</keyword>
<evidence type="ECO:0000256" key="8">
    <source>
        <dbReference type="ARBA" id="ARBA00022989"/>
    </source>
</evidence>
<sequence length="294" mass="33228">MAEGSKLHHRRPNGDPNISAPTNVTRQPGLPAEVAQEASDHAGNEFIRKAMEMRQQQVVDTSFLHGGTRALDGIALHALCLGIALSASLLLCADLASYGYQIWRLPQFIATLAIFHFLEFYTTARWNTTTAKVSSFLLFSNGTAYNIAHSCAMTEIVVTSLLAPNWQARFSAWYSMLFAALLIVVGQSVRSIAMAQAGTNFNHIPVKERVEGHKLVTWGVYKHFRHPSYFGFFWWAIGTQLFVGNVFCTFAYTVVLWRFFNARIKGEEKSLMQFFGKDYEDYKARTYTMIPFIR</sequence>
<keyword evidence="5" id="KW-0808">Transferase</keyword>
<evidence type="ECO:0000256" key="11">
    <source>
        <dbReference type="SAM" id="MobiDB-lite"/>
    </source>
</evidence>
<keyword evidence="10" id="KW-0256">Endoplasmic reticulum</keyword>
<evidence type="ECO:0000313" key="13">
    <source>
        <dbReference type="Proteomes" id="UP000243723"/>
    </source>
</evidence>
<comment type="similarity">
    <text evidence="2 10">Belongs to the class VI-like SAM-binding methyltransferase superfamily. Isoprenylcysteine carboxyl methyltransferase family.</text>
</comment>
<dbReference type="OrthoDB" id="422086at2759"/>
<feature type="transmembrane region" description="Helical" evidence="10">
    <location>
        <begin position="105"/>
        <end position="124"/>
    </location>
</feature>
<dbReference type="Gene3D" id="1.20.120.1630">
    <property type="match status" value="1"/>
</dbReference>
<dbReference type="STRING" id="40998.A0A2P7ZY86"/>
<dbReference type="GO" id="GO:0032259">
    <property type="term" value="P:methylation"/>
    <property type="evidence" value="ECO:0007669"/>
    <property type="project" value="UniProtKB-KW"/>
</dbReference>
<proteinExistence type="inferred from homology"/>
<organism evidence="12 13">
    <name type="scientific">Elsinoe australis</name>
    <dbReference type="NCBI Taxonomy" id="40998"/>
    <lineage>
        <taxon>Eukaryota</taxon>
        <taxon>Fungi</taxon>
        <taxon>Dikarya</taxon>
        <taxon>Ascomycota</taxon>
        <taxon>Pezizomycotina</taxon>
        <taxon>Dothideomycetes</taxon>
        <taxon>Dothideomycetidae</taxon>
        <taxon>Myriangiales</taxon>
        <taxon>Elsinoaceae</taxon>
        <taxon>Elsinoe</taxon>
    </lineage>
</organism>
<name>A0A2P7ZY86_9PEZI</name>
<dbReference type="EMBL" id="NHZQ01000102">
    <property type="protein sequence ID" value="PSK53189.1"/>
    <property type="molecule type" value="Genomic_DNA"/>
</dbReference>
<dbReference type="PROSITE" id="PS51564">
    <property type="entry name" value="SAM_ICMT"/>
    <property type="match status" value="1"/>
</dbReference>
<evidence type="ECO:0000256" key="9">
    <source>
        <dbReference type="ARBA" id="ARBA00023136"/>
    </source>
</evidence>
<reference evidence="12 13" key="1">
    <citation type="submission" date="2017-05" db="EMBL/GenBank/DDBJ databases">
        <title>Draft genome sequence of Elsinoe australis.</title>
        <authorList>
            <person name="Cheng Q."/>
        </authorList>
    </citation>
    <scope>NUCLEOTIDE SEQUENCE [LARGE SCALE GENOMIC DNA]</scope>
    <source>
        <strain evidence="12 13">NL1</strain>
    </source>
</reference>
<evidence type="ECO:0000256" key="3">
    <source>
        <dbReference type="ARBA" id="ARBA00012151"/>
    </source>
</evidence>
<comment type="subcellular location">
    <subcellularLocation>
        <location evidence="10">Endoplasmic reticulum membrane</location>
        <topology evidence="10">Multi-pass membrane protein</topology>
    </subcellularLocation>
    <subcellularLocation>
        <location evidence="1">Membrane</location>
        <topology evidence="1">Multi-pass membrane protein</topology>
    </subcellularLocation>
</comment>
<keyword evidence="8 10" id="KW-1133">Transmembrane helix</keyword>
<evidence type="ECO:0000256" key="6">
    <source>
        <dbReference type="ARBA" id="ARBA00022691"/>
    </source>
</evidence>
<feature type="region of interest" description="Disordered" evidence="11">
    <location>
        <begin position="1"/>
        <end position="27"/>
    </location>
</feature>
<feature type="transmembrane region" description="Helical" evidence="10">
    <location>
        <begin position="170"/>
        <end position="189"/>
    </location>
</feature>
<dbReference type="GO" id="GO:0004671">
    <property type="term" value="F:protein C-terminal S-isoprenylcysteine carboxyl O-methyltransferase activity"/>
    <property type="evidence" value="ECO:0007669"/>
    <property type="project" value="UniProtKB-EC"/>
</dbReference>
<keyword evidence="6 10" id="KW-0949">S-adenosyl-L-methionine</keyword>
<dbReference type="Proteomes" id="UP000243723">
    <property type="component" value="Unassembled WGS sequence"/>
</dbReference>
<dbReference type="EC" id="2.1.1.100" evidence="3 10"/>
<evidence type="ECO:0000256" key="4">
    <source>
        <dbReference type="ARBA" id="ARBA00022603"/>
    </source>
</evidence>
<keyword evidence="7 10" id="KW-0812">Transmembrane</keyword>